<dbReference type="FunFam" id="3.30.70.870:FF:000001">
    <property type="entry name" value="Elongation factor G"/>
    <property type="match status" value="1"/>
</dbReference>
<gene>
    <name evidence="11" type="primary">fusA1</name>
    <name evidence="9" type="synonym">fusA</name>
    <name evidence="11" type="ORF">OLEAN_C02300</name>
</gene>
<dbReference type="SMART" id="SM00838">
    <property type="entry name" value="EFG_C"/>
    <property type="match status" value="1"/>
</dbReference>
<dbReference type="OrthoDB" id="9804431at2"/>
<evidence type="ECO:0000256" key="5">
    <source>
        <dbReference type="ARBA" id="ARBA00022768"/>
    </source>
</evidence>
<evidence type="ECO:0000256" key="2">
    <source>
        <dbReference type="ARBA" id="ARBA00017872"/>
    </source>
</evidence>
<keyword evidence="7 9" id="KW-0342">GTP-binding</keyword>
<evidence type="ECO:0000256" key="3">
    <source>
        <dbReference type="ARBA" id="ARBA00022490"/>
    </source>
</evidence>
<dbReference type="SUPFAM" id="SSF54980">
    <property type="entry name" value="EF-G C-terminal domain-like"/>
    <property type="match status" value="2"/>
</dbReference>
<dbReference type="NCBIfam" id="TIGR00484">
    <property type="entry name" value="EF-G"/>
    <property type="match status" value="1"/>
</dbReference>
<keyword evidence="12" id="KW-1185">Reference proteome</keyword>
<evidence type="ECO:0000256" key="1">
    <source>
        <dbReference type="ARBA" id="ARBA00005870"/>
    </source>
</evidence>
<dbReference type="InterPro" id="IPR035647">
    <property type="entry name" value="EFG_III/V"/>
</dbReference>
<dbReference type="AlphaFoldDB" id="R4YJF6"/>
<dbReference type="CDD" id="cd01886">
    <property type="entry name" value="EF-G"/>
    <property type="match status" value="1"/>
</dbReference>
<dbReference type="GO" id="GO:0032790">
    <property type="term" value="P:ribosome disassembly"/>
    <property type="evidence" value="ECO:0007669"/>
    <property type="project" value="TreeGrafter"/>
</dbReference>
<dbReference type="KEGG" id="oai:OLEAN_C02300"/>
<dbReference type="SUPFAM" id="SSF50447">
    <property type="entry name" value="Translation proteins"/>
    <property type="match status" value="1"/>
</dbReference>
<comment type="function">
    <text evidence="8 9">Catalyzes the GTP-dependent ribosomal translocation step during translation elongation. During this step, the ribosome changes from the pre-translocational (PRE) to the post-translocational (POST) state as the newly formed A-site-bound peptidyl-tRNA and P-site-bound deacylated tRNA move to the P and E sites, respectively. Catalyzes the coordinated movement of the two tRNA molecules, the mRNA and conformational changes in the ribosome.</text>
</comment>
<feature type="binding site" evidence="9">
    <location>
        <begin position="14"/>
        <end position="21"/>
    </location>
    <ligand>
        <name>GTP</name>
        <dbReference type="ChEBI" id="CHEBI:37565"/>
    </ligand>
</feature>
<dbReference type="InterPro" id="IPR009022">
    <property type="entry name" value="EFG_III"/>
</dbReference>
<keyword evidence="6 9" id="KW-0648">Protein biosynthesis</keyword>
<dbReference type="Proteomes" id="UP000032749">
    <property type="component" value="Chromosome"/>
</dbReference>
<dbReference type="InterPro" id="IPR005225">
    <property type="entry name" value="Small_GTP-bd"/>
</dbReference>
<dbReference type="HAMAP" id="MF_00054_B">
    <property type="entry name" value="EF_G_EF_2_B"/>
    <property type="match status" value="1"/>
</dbReference>
<dbReference type="InterPro" id="IPR014721">
    <property type="entry name" value="Ribsml_uS5_D2-typ_fold_subgr"/>
</dbReference>
<dbReference type="CDD" id="cd03713">
    <property type="entry name" value="EFG_mtEFG_C"/>
    <property type="match status" value="1"/>
</dbReference>
<dbReference type="InterPro" id="IPR035649">
    <property type="entry name" value="EFG_V"/>
</dbReference>
<dbReference type="PANTHER" id="PTHR43261">
    <property type="entry name" value="TRANSLATION ELONGATION FACTOR G-RELATED"/>
    <property type="match status" value="1"/>
</dbReference>
<dbReference type="FunFam" id="3.30.230.10:FF:000003">
    <property type="entry name" value="Elongation factor G"/>
    <property type="match status" value="1"/>
</dbReference>
<dbReference type="GO" id="GO:0005525">
    <property type="term" value="F:GTP binding"/>
    <property type="evidence" value="ECO:0007669"/>
    <property type="project" value="UniProtKB-UniRule"/>
</dbReference>
<dbReference type="Pfam" id="PF03144">
    <property type="entry name" value="GTP_EFTU_D2"/>
    <property type="match status" value="1"/>
</dbReference>
<proteinExistence type="inferred from homology"/>
<dbReference type="PROSITE" id="PS00301">
    <property type="entry name" value="G_TR_1"/>
    <property type="match status" value="1"/>
</dbReference>
<dbReference type="Gene3D" id="2.40.30.10">
    <property type="entry name" value="Translation factors"/>
    <property type="match status" value="1"/>
</dbReference>
<keyword evidence="3 9" id="KW-0963">Cytoplasm</keyword>
<dbReference type="Gene3D" id="3.40.50.300">
    <property type="entry name" value="P-loop containing nucleotide triphosphate hydrolases"/>
    <property type="match status" value="1"/>
</dbReference>
<sequence>MTDLSKYRNIGIFAHVDAGKTTTTERILKLTGKIHKTGEVHDGESTTDFMEQEAERGITIQSAAITCFWKDHRFNVIDTPGHVDFTVEVYRSLKVLDGGIGVFCGSGGVEPQSETNWRYADESGVSRIIFVNKLDRIGADFLKVTEQVQKVLGATPLIMVLPIGIEDNFTGVVDLLTRKAYIWDDSGEPENYVIEDVPADMADDVEMYREQLIETAVEQDDDLMMAYMDGEEPTIDQIKACIRSGTRDLAFFPTFCGSAFKNKGMQLILDAVVDYLPSPTDVIPQPLTDEFGEPTGEVATVSVDEPFRALAFKIMDDRFGALTFIRIYSGKLKKGDTILNSFTGKTERIGRMCEMEADERKELDAAQAGDIIAIVGMKNVQTGHTLCDPKHECTLEAMVFPEPVISISVTPKDKGGAEKMGIAIGKMVAEDPTFLVHTDEETGQTILRGMGELHLDIKVDILMRTYGVDLEVGEPQVAYRETINQAVEDSYTHKKQSGGSGQYGKIDYRIKPGEQGSGFTFTSNVVGGNVPKEFLPAIEKGFKGMMDTGVLAGFPVLDVEVEVFDGGYHAVDSSAVAFEIAAKGAFRQSIPKAKPQLLEPIMKVDVFTPDDHVGDVIGDLNRRRGIIGGQEAGASGVRIKADVPLSEMFGYIGSLRTMTSGRGQFSMEFAHYAPCPNSVSEKVIAEEKERNAKK</sequence>
<dbReference type="FunFam" id="2.40.30.10:FF:000006">
    <property type="entry name" value="Elongation factor G"/>
    <property type="match status" value="1"/>
</dbReference>
<evidence type="ECO:0000256" key="6">
    <source>
        <dbReference type="ARBA" id="ARBA00022917"/>
    </source>
</evidence>
<dbReference type="InterPro" id="IPR009000">
    <property type="entry name" value="Transl_B-barrel_sf"/>
</dbReference>
<keyword evidence="4 9" id="KW-0547">Nucleotide-binding</keyword>
<comment type="subcellular location">
    <subcellularLocation>
        <location evidence="9">Cytoplasm</location>
    </subcellularLocation>
</comment>
<dbReference type="CDD" id="cd01434">
    <property type="entry name" value="EFG_mtEFG1_IV"/>
    <property type="match status" value="1"/>
</dbReference>
<dbReference type="STRING" id="698738.OLEAN_C02300"/>
<dbReference type="Pfam" id="PF00009">
    <property type="entry name" value="GTP_EFTU"/>
    <property type="match status" value="1"/>
</dbReference>
<dbReference type="CDD" id="cd16262">
    <property type="entry name" value="EFG_III"/>
    <property type="match status" value="1"/>
</dbReference>
<dbReference type="InterPro" id="IPR031157">
    <property type="entry name" value="G_TR_CS"/>
</dbReference>
<dbReference type="FunFam" id="3.40.50.300:FF:000029">
    <property type="entry name" value="Elongation factor G"/>
    <property type="match status" value="1"/>
</dbReference>
<accession>R4YJF6</accession>
<keyword evidence="5 9" id="KW-0251">Elongation factor</keyword>
<reference evidence="11 12" key="1">
    <citation type="journal article" date="2013" name="Nat. Commun.">
        <title>Genome sequence and functional genomic analysis of the oil-degrading bacterium Oleispira antarctica.</title>
        <authorList>
            <person name="Kube M."/>
            <person name="Chernikova T.N."/>
            <person name="Al-Ramahi Y."/>
            <person name="Beloqui A."/>
            <person name="Lopez-Cortez N."/>
            <person name="Guazzaroni M.E."/>
            <person name="Heipieper H.J."/>
            <person name="Klages S."/>
            <person name="Kotsyurbenko O.R."/>
            <person name="Langer I."/>
            <person name="Nechitaylo T.Y."/>
            <person name="Lunsdorf H."/>
            <person name="Fernandez M."/>
            <person name="Juarez S."/>
            <person name="Ciordia S."/>
            <person name="Singer A."/>
            <person name="Kagan O."/>
            <person name="Egorova O."/>
            <person name="Petit P.A."/>
            <person name="Stogios P."/>
            <person name="Kim Y."/>
            <person name="Tchigvintsev A."/>
            <person name="Flick R."/>
            <person name="Denaro R."/>
            <person name="Genovese M."/>
            <person name="Albar J.P."/>
            <person name="Reva O.N."/>
            <person name="Martinez-Gomariz M."/>
            <person name="Tran H."/>
            <person name="Ferrer M."/>
            <person name="Savchenko A."/>
            <person name="Yakunin A.F."/>
            <person name="Yakimov M.M."/>
            <person name="Golyshina O.V."/>
            <person name="Reinhardt R."/>
            <person name="Golyshin P.N."/>
        </authorList>
    </citation>
    <scope>NUCLEOTIDE SEQUENCE [LARGE SCALE GENOMIC DNA]</scope>
</reference>
<evidence type="ECO:0000256" key="9">
    <source>
        <dbReference type="HAMAP-Rule" id="MF_00054"/>
    </source>
</evidence>
<dbReference type="NCBIfam" id="NF009381">
    <property type="entry name" value="PRK12740.1-5"/>
    <property type="match status" value="1"/>
</dbReference>
<dbReference type="SUPFAM" id="SSF52540">
    <property type="entry name" value="P-loop containing nucleoside triphosphate hydrolases"/>
    <property type="match status" value="1"/>
</dbReference>
<evidence type="ECO:0000256" key="4">
    <source>
        <dbReference type="ARBA" id="ARBA00022741"/>
    </source>
</evidence>
<evidence type="ECO:0000256" key="7">
    <source>
        <dbReference type="ARBA" id="ARBA00023134"/>
    </source>
</evidence>
<dbReference type="PRINTS" id="PR00315">
    <property type="entry name" value="ELONGATNFCT"/>
</dbReference>
<dbReference type="InterPro" id="IPR000640">
    <property type="entry name" value="EFG_V-like"/>
</dbReference>
<dbReference type="PANTHER" id="PTHR43261:SF5">
    <property type="entry name" value="ELONGATION FACTOR G 1"/>
    <property type="match status" value="1"/>
</dbReference>
<evidence type="ECO:0000313" key="11">
    <source>
        <dbReference type="EMBL" id="CCK74406.1"/>
    </source>
</evidence>
<protein>
    <recommendedName>
        <fullName evidence="2 9">Elongation factor G</fullName>
        <shortName evidence="9">EF-G</shortName>
    </recommendedName>
</protein>
<evidence type="ECO:0000259" key="10">
    <source>
        <dbReference type="PROSITE" id="PS51722"/>
    </source>
</evidence>
<dbReference type="InterPro" id="IPR004540">
    <property type="entry name" value="Transl_elong_EFG/EF2"/>
</dbReference>
<dbReference type="Pfam" id="PF00679">
    <property type="entry name" value="EFG_C"/>
    <property type="match status" value="1"/>
</dbReference>
<name>R4YJF6_OLEAN</name>
<dbReference type="SUPFAM" id="SSF54211">
    <property type="entry name" value="Ribosomal protein S5 domain 2-like"/>
    <property type="match status" value="1"/>
</dbReference>
<dbReference type="EMBL" id="FO203512">
    <property type="protein sequence ID" value="CCK74406.1"/>
    <property type="molecule type" value="Genomic_DNA"/>
</dbReference>
<dbReference type="GO" id="GO:0005737">
    <property type="term" value="C:cytoplasm"/>
    <property type="evidence" value="ECO:0007669"/>
    <property type="project" value="UniProtKB-SubCell"/>
</dbReference>
<evidence type="ECO:0000313" key="12">
    <source>
        <dbReference type="Proteomes" id="UP000032749"/>
    </source>
</evidence>
<dbReference type="FunFam" id="3.30.70.240:FF:000001">
    <property type="entry name" value="Elongation factor G"/>
    <property type="match status" value="1"/>
</dbReference>
<dbReference type="Gene3D" id="3.30.70.240">
    <property type="match status" value="1"/>
</dbReference>
<dbReference type="InterPro" id="IPR000795">
    <property type="entry name" value="T_Tr_GTP-bd_dom"/>
</dbReference>
<comment type="similarity">
    <text evidence="1 9">Belongs to the TRAFAC class translation factor GTPase superfamily. Classic translation factor GTPase family. EF-G/EF-2 subfamily.</text>
</comment>
<dbReference type="NCBIfam" id="TIGR00231">
    <property type="entry name" value="small_GTP"/>
    <property type="match status" value="1"/>
</dbReference>
<feature type="domain" description="Tr-type G" evidence="10">
    <location>
        <begin position="5"/>
        <end position="280"/>
    </location>
</feature>
<dbReference type="InterPro" id="IPR047872">
    <property type="entry name" value="EFG_IV"/>
</dbReference>
<dbReference type="GO" id="GO:0003924">
    <property type="term" value="F:GTPase activity"/>
    <property type="evidence" value="ECO:0007669"/>
    <property type="project" value="InterPro"/>
</dbReference>
<dbReference type="GO" id="GO:0097216">
    <property type="term" value="F:guanosine tetraphosphate binding"/>
    <property type="evidence" value="ECO:0007669"/>
    <property type="project" value="UniProtKB-ARBA"/>
</dbReference>
<dbReference type="PROSITE" id="PS51722">
    <property type="entry name" value="G_TR_2"/>
    <property type="match status" value="1"/>
</dbReference>
<dbReference type="Gene3D" id="3.30.230.10">
    <property type="match status" value="1"/>
</dbReference>
<dbReference type="InterPro" id="IPR027417">
    <property type="entry name" value="P-loop_NTPase"/>
</dbReference>
<dbReference type="Gene3D" id="3.30.70.870">
    <property type="entry name" value="Elongation Factor G (Translational Gtpase), domain 3"/>
    <property type="match status" value="1"/>
</dbReference>
<dbReference type="HOGENOM" id="CLU_002794_4_1_6"/>
<dbReference type="Pfam" id="PF14492">
    <property type="entry name" value="EFG_III"/>
    <property type="match status" value="1"/>
</dbReference>
<feature type="binding site" evidence="9">
    <location>
        <begin position="78"/>
        <end position="82"/>
    </location>
    <ligand>
        <name>GTP</name>
        <dbReference type="ChEBI" id="CHEBI:37565"/>
    </ligand>
</feature>
<dbReference type="InterPro" id="IPR020568">
    <property type="entry name" value="Ribosomal_Su5_D2-typ_SF"/>
</dbReference>
<feature type="binding site" evidence="9">
    <location>
        <begin position="132"/>
        <end position="135"/>
    </location>
    <ligand>
        <name>GTP</name>
        <dbReference type="ChEBI" id="CHEBI:37565"/>
    </ligand>
</feature>
<dbReference type="PATRIC" id="fig|698738.3.peg.239"/>
<dbReference type="Pfam" id="PF03764">
    <property type="entry name" value="EFG_IV"/>
    <property type="match status" value="1"/>
</dbReference>
<dbReference type="CDD" id="cd04088">
    <property type="entry name" value="EFG_mtEFG_II"/>
    <property type="match status" value="1"/>
</dbReference>
<dbReference type="GO" id="GO:0003746">
    <property type="term" value="F:translation elongation factor activity"/>
    <property type="evidence" value="ECO:0007669"/>
    <property type="project" value="UniProtKB-UniRule"/>
</dbReference>
<dbReference type="InterPro" id="IPR041095">
    <property type="entry name" value="EFG_II"/>
</dbReference>
<dbReference type="SMART" id="SM00889">
    <property type="entry name" value="EFG_IV"/>
    <property type="match status" value="1"/>
</dbReference>
<dbReference type="InterPro" id="IPR005517">
    <property type="entry name" value="Transl_elong_EFG/EF2_IV"/>
</dbReference>
<evidence type="ECO:0000256" key="8">
    <source>
        <dbReference type="ARBA" id="ARBA00024731"/>
    </source>
</evidence>
<organism evidence="11 12">
    <name type="scientific">Oleispira antarctica RB-8</name>
    <dbReference type="NCBI Taxonomy" id="698738"/>
    <lineage>
        <taxon>Bacteria</taxon>
        <taxon>Pseudomonadati</taxon>
        <taxon>Pseudomonadota</taxon>
        <taxon>Gammaproteobacteria</taxon>
        <taxon>Oceanospirillales</taxon>
        <taxon>Oceanospirillaceae</taxon>
        <taxon>Oleispira</taxon>
    </lineage>
</organism>
<dbReference type="InterPro" id="IPR004161">
    <property type="entry name" value="EFTu-like_2"/>
</dbReference>